<feature type="region of interest" description="Disordered" evidence="1">
    <location>
        <begin position="99"/>
        <end position="176"/>
    </location>
</feature>
<sequence length="270" mass="31008">TNSLKKMIDCTNTDMVSCFDDKKIVKDLKVPDNENNNDLDETKINYKEKYRSLKRKLSCLLYEQECFHEELQKVQKKCLRASRDKSFLLDRLLQFEKPSFSSSDDENTDSSSNEKEEKVIEKKEINKTKKKKKISTQKNIQLNHNTNIQSNSSEKSNKFSEKSNNKTNLAKNKLSKNVSVSDMEKVRCTHTDNGKQCTKLVSTKIKSGICFIHRQQMTDNSSSLKKSSVKRVYPPTGGKDIGQIREAMEASSRIDTSTEDEDDELVIDLP</sequence>
<dbReference type="PANTHER" id="PTHR21812">
    <property type="entry name" value="INO80 COMPLEX SUBUNIT E"/>
    <property type="match status" value="1"/>
</dbReference>
<name>T2M8S3_HYDVU</name>
<proteinExistence type="evidence at transcript level"/>
<dbReference type="PANTHER" id="PTHR21812:SF1">
    <property type="entry name" value="INO80 COMPLEX SUBUNIT E"/>
    <property type="match status" value="1"/>
</dbReference>
<evidence type="ECO:0000313" key="3">
    <source>
        <dbReference type="EMBL" id="CDG68668.1"/>
    </source>
</evidence>
<dbReference type="AlphaFoldDB" id="T2M8S3"/>
<organism evidence="3">
    <name type="scientific">Hydra vulgaris</name>
    <name type="common">Hydra</name>
    <name type="synonym">Hydra attenuata</name>
    <dbReference type="NCBI Taxonomy" id="6087"/>
    <lineage>
        <taxon>Eukaryota</taxon>
        <taxon>Metazoa</taxon>
        <taxon>Cnidaria</taxon>
        <taxon>Hydrozoa</taxon>
        <taxon>Hydroidolina</taxon>
        <taxon>Anthoathecata</taxon>
        <taxon>Aplanulata</taxon>
        <taxon>Hydridae</taxon>
        <taxon>Hydra</taxon>
    </lineage>
</organism>
<dbReference type="OrthoDB" id="5977486at2759"/>
<protein>
    <submittedName>
        <fullName evidence="3">INO80 complex subunit E</fullName>
    </submittedName>
</protein>
<feature type="compositionally biased region" description="Basic and acidic residues" evidence="1">
    <location>
        <begin position="112"/>
        <end position="127"/>
    </location>
</feature>
<feature type="non-terminal residue" evidence="3">
    <location>
        <position position="1"/>
    </location>
</feature>
<dbReference type="InterPro" id="IPR026678">
    <property type="entry name" value="INO80E"/>
</dbReference>
<feature type="region of interest" description="Disordered" evidence="1">
    <location>
        <begin position="222"/>
        <end position="270"/>
    </location>
</feature>
<evidence type="ECO:0000259" key="2">
    <source>
        <dbReference type="Pfam" id="PF24237"/>
    </source>
</evidence>
<dbReference type="Pfam" id="PF24237">
    <property type="entry name" value="INO80E"/>
    <property type="match status" value="1"/>
</dbReference>
<feature type="compositionally biased region" description="Basic and acidic residues" evidence="1">
    <location>
        <begin position="155"/>
        <end position="164"/>
    </location>
</feature>
<dbReference type="GO" id="GO:0031011">
    <property type="term" value="C:Ino80 complex"/>
    <property type="evidence" value="ECO:0007669"/>
    <property type="project" value="InterPro"/>
</dbReference>
<reference evidence="3" key="1">
    <citation type="journal article" date="2013" name="Genome Biol. Evol.">
        <title>Punctuated emergences of genetic and phenotypic innovations in eumetazoan, bilaterian, euteleostome, and hominidae ancestors.</title>
        <authorList>
            <person name="Wenger Y."/>
            <person name="Galliot B."/>
        </authorList>
    </citation>
    <scope>NUCLEOTIDE SEQUENCE</scope>
    <source>
        <tissue evidence="3">Whole animals</tissue>
    </source>
</reference>
<dbReference type="GO" id="GO:0006338">
    <property type="term" value="P:chromatin remodeling"/>
    <property type="evidence" value="ECO:0007669"/>
    <property type="project" value="InterPro"/>
</dbReference>
<feature type="compositionally biased region" description="Polar residues" evidence="1">
    <location>
        <begin position="167"/>
        <end position="176"/>
    </location>
</feature>
<gene>
    <name evidence="3" type="primary">INO80E</name>
</gene>
<evidence type="ECO:0000256" key="1">
    <source>
        <dbReference type="SAM" id="MobiDB-lite"/>
    </source>
</evidence>
<dbReference type="InterPro" id="IPR056515">
    <property type="entry name" value="INO80E_N"/>
</dbReference>
<accession>T2M8S3</accession>
<feature type="compositionally biased region" description="Acidic residues" evidence="1">
    <location>
        <begin position="257"/>
        <end position="270"/>
    </location>
</feature>
<feature type="domain" description="INO80 complex subunit E N-terminal" evidence="2">
    <location>
        <begin position="45"/>
        <end position="92"/>
    </location>
</feature>
<dbReference type="EMBL" id="HAAD01002436">
    <property type="protein sequence ID" value="CDG68668.1"/>
    <property type="molecule type" value="mRNA"/>
</dbReference>